<keyword evidence="3 12" id="KW-0378">Hydrolase</keyword>
<evidence type="ECO:0000256" key="5">
    <source>
        <dbReference type="ARBA" id="ARBA00022840"/>
    </source>
</evidence>
<evidence type="ECO:0000256" key="7">
    <source>
        <dbReference type="ARBA" id="ARBA00023235"/>
    </source>
</evidence>
<name>A0ABT4VD17_9HELI</name>
<dbReference type="InterPro" id="IPR014017">
    <property type="entry name" value="DNA_helicase_UvrD-like_C"/>
</dbReference>
<keyword evidence="6" id="KW-0238">DNA-binding</keyword>
<dbReference type="Proteomes" id="UP001210261">
    <property type="component" value="Unassembled WGS sequence"/>
</dbReference>
<dbReference type="Gene3D" id="3.40.50.300">
    <property type="entry name" value="P-loop containing nucleotide triphosphate hydrolases"/>
    <property type="match status" value="3"/>
</dbReference>
<accession>A0ABT4VD17</accession>
<gene>
    <name evidence="15" type="ORF">PF021_02310</name>
</gene>
<evidence type="ECO:0000313" key="15">
    <source>
        <dbReference type="EMBL" id="MDA3968502.1"/>
    </source>
</evidence>
<feature type="binding site" evidence="12">
    <location>
        <begin position="25"/>
        <end position="32"/>
    </location>
    <ligand>
        <name>ATP</name>
        <dbReference type="ChEBI" id="CHEBI:30616"/>
    </ligand>
</feature>
<evidence type="ECO:0000256" key="8">
    <source>
        <dbReference type="ARBA" id="ARBA00034617"/>
    </source>
</evidence>
<dbReference type="CDD" id="cd17932">
    <property type="entry name" value="DEXQc_UvrD"/>
    <property type="match status" value="1"/>
</dbReference>
<reference evidence="15 16" key="1">
    <citation type="submission" date="2023-01" db="EMBL/GenBank/DDBJ databases">
        <title>Description of Helicobacter ibis sp. nov. isolated from faecal droppings of black-faced ibis (Theristicus melanopis).</title>
        <authorList>
            <person name="Lopez-Cantillo M."/>
            <person name="Vidal-Veuthey B."/>
            <person name="Mella A."/>
            <person name="De La Haba R."/>
            <person name="Collado L."/>
        </authorList>
    </citation>
    <scope>NUCLEOTIDE SEQUENCE [LARGE SCALE GENOMIC DNA]</scope>
    <source>
        <strain evidence="15 16">A82</strain>
    </source>
</reference>
<keyword evidence="16" id="KW-1185">Reference proteome</keyword>
<comment type="catalytic activity">
    <reaction evidence="11">
        <text>ATP + H2O = ADP + phosphate + H(+)</text>
        <dbReference type="Rhea" id="RHEA:13065"/>
        <dbReference type="ChEBI" id="CHEBI:15377"/>
        <dbReference type="ChEBI" id="CHEBI:15378"/>
        <dbReference type="ChEBI" id="CHEBI:30616"/>
        <dbReference type="ChEBI" id="CHEBI:43474"/>
        <dbReference type="ChEBI" id="CHEBI:456216"/>
        <dbReference type="EC" id="5.6.2.4"/>
    </reaction>
</comment>
<protein>
    <recommendedName>
        <fullName evidence="9">DNA 3'-5' helicase</fullName>
        <ecNumber evidence="9">5.6.2.4</ecNumber>
    </recommendedName>
    <alternativeName>
        <fullName evidence="10">DNA 3'-5' helicase II</fullName>
    </alternativeName>
</protein>
<dbReference type="Pfam" id="PF00580">
    <property type="entry name" value="UvrD-helicase"/>
    <property type="match status" value="1"/>
</dbReference>
<dbReference type="PANTHER" id="PTHR11070">
    <property type="entry name" value="UVRD / RECB / PCRA DNA HELICASE FAMILY MEMBER"/>
    <property type="match status" value="1"/>
</dbReference>
<dbReference type="Gene3D" id="1.10.10.160">
    <property type="match status" value="1"/>
</dbReference>
<proteinExistence type="inferred from homology"/>
<dbReference type="PANTHER" id="PTHR11070:SF2">
    <property type="entry name" value="ATP-DEPENDENT DNA HELICASE SRS2"/>
    <property type="match status" value="1"/>
</dbReference>
<comment type="caution">
    <text evidence="15">The sequence shown here is derived from an EMBL/GenBank/DDBJ whole genome shotgun (WGS) entry which is preliminary data.</text>
</comment>
<evidence type="ECO:0000256" key="9">
    <source>
        <dbReference type="ARBA" id="ARBA00034808"/>
    </source>
</evidence>
<dbReference type="Pfam" id="PF13361">
    <property type="entry name" value="UvrD_C"/>
    <property type="match status" value="1"/>
</dbReference>
<evidence type="ECO:0000256" key="1">
    <source>
        <dbReference type="ARBA" id="ARBA00009922"/>
    </source>
</evidence>
<keyword evidence="2 12" id="KW-0547">Nucleotide-binding</keyword>
<evidence type="ECO:0000256" key="12">
    <source>
        <dbReference type="PROSITE-ProRule" id="PRU00560"/>
    </source>
</evidence>
<keyword evidence="4 12" id="KW-0347">Helicase</keyword>
<dbReference type="SUPFAM" id="SSF52540">
    <property type="entry name" value="P-loop containing nucleoside triphosphate hydrolases"/>
    <property type="match status" value="1"/>
</dbReference>
<comment type="catalytic activity">
    <reaction evidence="8">
        <text>Couples ATP hydrolysis with the unwinding of duplex DNA by translocating in the 3'-5' direction.</text>
        <dbReference type="EC" id="5.6.2.4"/>
    </reaction>
</comment>
<dbReference type="InterPro" id="IPR000212">
    <property type="entry name" value="DNA_helicase_UvrD/REP"/>
</dbReference>
<dbReference type="EMBL" id="JAQHXR010000001">
    <property type="protein sequence ID" value="MDA3968502.1"/>
    <property type="molecule type" value="Genomic_DNA"/>
</dbReference>
<evidence type="ECO:0000256" key="10">
    <source>
        <dbReference type="ARBA" id="ARBA00034923"/>
    </source>
</evidence>
<dbReference type="InterPro" id="IPR014016">
    <property type="entry name" value="UvrD-like_ATP-bd"/>
</dbReference>
<evidence type="ECO:0000259" key="14">
    <source>
        <dbReference type="PROSITE" id="PS51217"/>
    </source>
</evidence>
<comment type="similarity">
    <text evidence="1">Belongs to the helicase family. UvrD subfamily.</text>
</comment>
<dbReference type="InterPro" id="IPR013986">
    <property type="entry name" value="DExx_box_DNA_helicase_dom_sf"/>
</dbReference>
<evidence type="ECO:0000256" key="4">
    <source>
        <dbReference type="ARBA" id="ARBA00022806"/>
    </source>
</evidence>
<evidence type="ECO:0000256" key="6">
    <source>
        <dbReference type="ARBA" id="ARBA00023125"/>
    </source>
</evidence>
<dbReference type="InterPro" id="IPR027417">
    <property type="entry name" value="P-loop_NTPase"/>
</dbReference>
<evidence type="ECO:0000259" key="13">
    <source>
        <dbReference type="PROSITE" id="PS51198"/>
    </source>
</evidence>
<keyword evidence="7" id="KW-0413">Isomerase</keyword>
<sequence>MPLSDLNLKQREACLAPSGYNLVIASAGTGKTSTIVGRISSLLNLGINPKDILLLTFTNKAAKEMLTRLEKKFDSSLVKNIEAGTFHAVAYRYLRENTLINLKQPSELKALFRSIYDSKDILRNSKDAYKASYLYDLYSLFYNSSISGDFGEWVSRKNEEQLYFTSLYKEVWEEFCKLKQDYNYVDYNDLLFMYRNLVVQNNVRYSEILVDEYQDTNPLQDSILQAFKPESLFCVGDYDQSIYAFNGADISIIAGFKDRYKNSNIFTLSDNYRSTKSILNLANKVIEKNPRIYPKKLEVVKQEDYGEPKLYEYEDTFSQYQGVANKIKLSNIPYENIAVIFRNNSSGDGLEAVFRENGIPTKRKGGLSFFDSKEIKYILNLCTILSNPKDMMAFIHTLGYARGIGDSVAKEIYEALLLLGDGDIIEGMLNPKDDIPNPYQKKGQTILHSLFEEEKRVAFVNLRDDFKEHKILNNLRIEQDGAEFLNSLFAFLKELKDVQKPYTLISKIYTMPIFTIVAQKLAKDRAINKNGKFDKEKYELSLERIERKVSLLLGLAEQHSVLERFLNAMLLGSSEMSEGSGVNLLSIHASKGLEFSCVYIVDLMEGRFPNKKLIGRGGNLEEERRLFYVAVTRAKDILHLSYAKQDSIRNVKYEPSIFLYEGELLEN</sequence>
<evidence type="ECO:0000313" key="16">
    <source>
        <dbReference type="Proteomes" id="UP001210261"/>
    </source>
</evidence>
<dbReference type="GO" id="GO:0004386">
    <property type="term" value="F:helicase activity"/>
    <property type="evidence" value="ECO:0007669"/>
    <property type="project" value="UniProtKB-KW"/>
</dbReference>
<keyword evidence="5 12" id="KW-0067">ATP-binding</keyword>
<dbReference type="RefSeq" id="WP_271020788.1">
    <property type="nucleotide sequence ID" value="NZ_JAQHXR010000001.1"/>
</dbReference>
<evidence type="ECO:0000256" key="11">
    <source>
        <dbReference type="ARBA" id="ARBA00048988"/>
    </source>
</evidence>
<organism evidence="15 16">
    <name type="scientific">Helicobacter ibis</name>
    <dbReference type="NCBI Taxonomy" id="2962633"/>
    <lineage>
        <taxon>Bacteria</taxon>
        <taxon>Pseudomonadati</taxon>
        <taxon>Campylobacterota</taxon>
        <taxon>Epsilonproteobacteria</taxon>
        <taxon>Campylobacterales</taxon>
        <taxon>Helicobacteraceae</taxon>
        <taxon>Helicobacter</taxon>
    </lineage>
</organism>
<dbReference type="Gene3D" id="1.10.486.10">
    <property type="entry name" value="PCRA, domain 4"/>
    <property type="match status" value="2"/>
</dbReference>
<evidence type="ECO:0000256" key="2">
    <source>
        <dbReference type="ARBA" id="ARBA00022741"/>
    </source>
</evidence>
<feature type="domain" description="UvrD-like helicase C-terminal" evidence="14">
    <location>
        <begin position="276"/>
        <end position="592"/>
    </location>
</feature>
<feature type="domain" description="UvrD-like helicase ATP-binding" evidence="13">
    <location>
        <begin position="4"/>
        <end position="275"/>
    </location>
</feature>
<evidence type="ECO:0000256" key="3">
    <source>
        <dbReference type="ARBA" id="ARBA00022801"/>
    </source>
</evidence>
<dbReference type="PROSITE" id="PS51198">
    <property type="entry name" value="UVRD_HELICASE_ATP_BIND"/>
    <property type="match status" value="1"/>
</dbReference>
<dbReference type="EC" id="5.6.2.4" evidence="9"/>
<dbReference type="PROSITE" id="PS51217">
    <property type="entry name" value="UVRD_HELICASE_CTER"/>
    <property type="match status" value="1"/>
</dbReference>